<evidence type="ECO:0000256" key="4">
    <source>
        <dbReference type="SAM" id="MobiDB-lite"/>
    </source>
</evidence>
<comment type="similarity">
    <text evidence="3">Belongs to the secreted LysM effector family.</text>
</comment>
<name>A0ABR1RUG0_9PEZI</name>
<dbReference type="EMBL" id="JAQQWI010000010">
    <property type="protein sequence ID" value="KAK8018596.1"/>
    <property type="molecule type" value="Genomic_DNA"/>
</dbReference>
<dbReference type="CDD" id="cd00118">
    <property type="entry name" value="LysM"/>
    <property type="match status" value="2"/>
</dbReference>
<dbReference type="InterPro" id="IPR052210">
    <property type="entry name" value="LysM1-like"/>
</dbReference>
<accession>A0ABR1RUG0</accession>
<proteinExistence type="inferred from homology"/>
<keyword evidence="1" id="KW-0147">Chitin-binding</keyword>
<dbReference type="PANTHER" id="PTHR34997">
    <property type="entry name" value="AM15"/>
    <property type="match status" value="1"/>
</dbReference>
<feature type="domain" description="LysM" evidence="5">
    <location>
        <begin position="21"/>
        <end position="67"/>
    </location>
</feature>
<evidence type="ECO:0000313" key="6">
    <source>
        <dbReference type="EMBL" id="KAK8018596.1"/>
    </source>
</evidence>
<sequence length="248" mass="26120">MSTVAPQPDIPTPTAACEANSSYTIKKGDTCYAVARAYGLTPADILQANPQMSGSCDLVYIDQVICLPTGPATTAGTTEPSDTSSIPVTHRTASTGDQPTTSTNSTAGESGGNSSSSTSTATDDDDDDDDDDDGCTLRHTVVAGDTCYDTWHKYSLTQETFMALNPHLSIRPDGHCAMSVGDVVCVAGNDGGPWHPKDPSDQFPKKMSVLSVIPVSDNAKNHPTASAESKRWLPVTFQTSRVRETGDE</sequence>
<protein>
    <recommendedName>
        <fullName evidence="5">LysM domain-containing protein</fullName>
    </recommendedName>
</protein>
<reference evidence="6 7" key="1">
    <citation type="submission" date="2023-01" db="EMBL/GenBank/DDBJ databases">
        <title>Analysis of 21 Apiospora genomes using comparative genomics revels a genus with tremendous synthesis potential of carbohydrate active enzymes and secondary metabolites.</title>
        <authorList>
            <person name="Sorensen T."/>
        </authorList>
    </citation>
    <scope>NUCLEOTIDE SEQUENCE [LARGE SCALE GENOMIC DNA]</scope>
    <source>
        <strain evidence="6 7">CBS 20057</strain>
    </source>
</reference>
<dbReference type="InterPro" id="IPR036779">
    <property type="entry name" value="LysM_dom_sf"/>
</dbReference>
<dbReference type="Gene3D" id="3.10.350.10">
    <property type="entry name" value="LysM domain"/>
    <property type="match status" value="2"/>
</dbReference>
<feature type="compositionally biased region" description="Low complexity" evidence="4">
    <location>
        <begin position="100"/>
        <end position="121"/>
    </location>
</feature>
<organism evidence="6 7">
    <name type="scientific">Apiospora marii</name>
    <dbReference type="NCBI Taxonomy" id="335849"/>
    <lineage>
        <taxon>Eukaryota</taxon>
        <taxon>Fungi</taxon>
        <taxon>Dikarya</taxon>
        <taxon>Ascomycota</taxon>
        <taxon>Pezizomycotina</taxon>
        <taxon>Sordariomycetes</taxon>
        <taxon>Xylariomycetidae</taxon>
        <taxon>Amphisphaeriales</taxon>
        <taxon>Apiosporaceae</taxon>
        <taxon>Apiospora</taxon>
    </lineage>
</organism>
<feature type="compositionally biased region" description="Polar residues" evidence="4">
    <location>
        <begin position="79"/>
        <end position="99"/>
    </location>
</feature>
<dbReference type="Proteomes" id="UP001396898">
    <property type="component" value="Unassembled WGS sequence"/>
</dbReference>
<dbReference type="PANTHER" id="PTHR34997:SF1">
    <property type="entry name" value="PEPTIDOGLYCAN-BINDING LYSIN DOMAIN"/>
    <property type="match status" value="1"/>
</dbReference>
<evidence type="ECO:0000256" key="2">
    <source>
        <dbReference type="ARBA" id="ARBA00023026"/>
    </source>
</evidence>
<evidence type="ECO:0000256" key="3">
    <source>
        <dbReference type="ARBA" id="ARBA00044955"/>
    </source>
</evidence>
<dbReference type="SUPFAM" id="SSF54106">
    <property type="entry name" value="LysM domain"/>
    <property type="match status" value="2"/>
</dbReference>
<comment type="caution">
    <text evidence="6">The sequence shown here is derived from an EMBL/GenBank/DDBJ whole genome shotgun (WGS) entry which is preliminary data.</text>
</comment>
<gene>
    <name evidence="6" type="ORF">PG991_007786</name>
</gene>
<dbReference type="PROSITE" id="PS51782">
    <property type="entry name" value="LYSM"/>
    <property type="match status" value="1"/>
</dbReference>
<dbReference type="SMART" id="SM00257">
    <property type="entry name" value="LysM"/>
    <property type="match status" value="2"/>
</dbReference>
<dbReference type="Pfam" id="PF01476">
    <property type="entry name" value="LysM"/>
    <property type="match status" value="2"/>
</dbReference>
<evidence type="ECO:0000256" key="1">
    <source>
        <dbReference type="ARBA" id="ARBA00022669"/>
    </source>
</evidence>
<keyword evidence="2" id="KW-0843">Virulence</keyword>
<dbReference type="InterPro" id="IPR018392">
    <property type="entry name" value="LysM"/>
</dbReference>
<feature type="region of interest" description="Disordered" evidence="4">
    <location>
        <begin position="72"/>
        <end position="132"/>
    </location>
</feature>
<evidence type="ECO:0000313" key="7">
    <source>
        <dbReference type="Proteomes" id="UP001396898"/>
    </source>
</evidence>
<evidence type="ECO:0000259" key="5">
    <source>
        <dbReference type="PROSITE" id="PS51782"/>
    </source>
</evidence>
<keyword evidence="7" id="KW-1185">Reference proteome</keyword>
<feature type="compositionally biased region" description="Acidic residues" evidence="4">
    <location>
        <begin position="122"/>
        <end position="132"/>
    </location>
</feature>